<gene>
    <name evidence="2" type="ORF">MCYG_00503</name>
</gene>
<sequence length="448" mass="49971">MEDNPVVYENSTCHPTNTHSTGTPEHWNSDETVTVKDIYPFFTGEYDIVPRGKQVLAYDYPLHKENTQITCSTCSSVYSTSTVASFLSPKNSATSETPSSCQSFEEDKGFEASDIHECDEFGSVIDGNLWLEFDHYVANTHRFPSTNSDMVLKVGNTHMNSRANSTIRTTKQLNCGISNRIPGTDGQHSIPGVDFFPGSESPRNLKTSTKKQTIEKTRLPPKPATGNKNINATKISAVNDIAYISDMEVPRVEPFVRSNFPLHTSSPSAVQGLSSDQILLRTCFRIGETLASRNIPDMRAEDNLRTTTVVELYASVSKSYRSGPSQIFIFSDIFFPTHPPYLMGEWRGWQQNSYLNQVGRYFLSEDGSNGHGAKLNNKQKLLDRGQGRSKMCRVVGVISQEGSSFTENNSHPRSPISQFPTGHGRLRILRIQKADWSDIALMKKAMDI</sequence>
<accession>C5FCT1</accession>
<evidence type="ECO:0000256" key="1">
    <source>
        <dbReference type="SAM" id="MobiDB-lite"/>
    </source>
</evidence>
<feature type="compositionally biased region" description="Polar residues" evidence="1">
    <location>
        <begin position="9"/>
        <end position="23"/>
    </location>
</feature>
<reference evidence="3" key="1">
    <citation type="journal article" date="2012" name="MBio">
        <title>Comparative genome analysis of Trichophyton rubrum and related dermatophytes reveals candidate genes involved in infection.</title>
        <authorList>
            <person name="Martinez D.A."/>
            <person name="Oliver B.G."/>
            <person name="Graeser Y."/>
            <person name="Goldberg J.M."/>
            <person name="Li W."/>
            <person name="Martinez-Rossi N.M."/>
            <person name="Monod M."/>
            <person name="Shelest E."/>
            <person name="Barton R.C."/>
            <person name="Birch E."/>
            <person name="Brakhage A.A."/>
            <person name="Chen Z."/>
            <person name="Gurr S.J."/>
            <person name="Heiman D."/>
            <person name="Heitman J."/>
            <person name="Kosti I."/>
            <person name="Rossi A."/>
            <person name="Saif S."/>
            <person name="Samalova M."/>
            <person name="Saunders C.W."/>
            <person name="Shea T."/>
            <person name="Summerbell R.C."/>
            <person name="Xu J."/>
            <person name="Young S."/>
            <person name="Zeng Q."/>
            <person name="Birren B.W."/>
            <person name="Cuomo C.A."/>
            <person name="White T.C."/>
        </authorList>
    </citation>
    <scope>NUCLEOTIDE SEQUENCE [LARGE SCALE GENOMIC DNA]</scope>
    <source>
        <strain evidence="3">ATCC MYA-4605 / CBS 113480</strain>
    </source>
</reference>
<dbReference type="OMA" id="SDIFFPA"/>
<dbReference type="RefSeq" id="XP_002850399.1">
    <property type="nucleotide sequence ID" value="XM_002850353.1"/>
</dbReference>
<dbReference type="VEuPathDB" id="FungiDB:MCYG_00503"/>
<dbReference type="Proteomes" id="UP000002035">
    <property type="component" value="Unassembled WGS sequence"/>
</dbReference>
<proteinExistence type="predicted"/>
<protein>
    <submittedName>
        <fullName evidence="2">Uncharacterized protein</fullName>
    </submittedName>
</protein>
<organism evidence="2 3">
    <name type="scientific">Arthroderma otae (strain ATCC MYA-4605 / CBS 113480)</name>
    <name type="common">Microsporum canis</name>
    <dbReference type="NCBI Taxonomy" id="554155"/>
    <lineage>
        <taxon>Eukaryota</taxon>
        <taxon>Fungi</taxon>
        <taxon>Dikarya</taxon>
        <taxon>Ascomycota</taxon>
        <taxon>Pezizomycotina</taxon>
        <taxon>Eurotiomycetes</taxon>
        <taxon>Eurotiomycetidae</taxon>
        <taxon>Onygenales</taxon>
        <taxon>Arthrodermataceae</taxon>
        <taxon>Microsporum</taxon>
    </lineage>
</organism>
<keyword evidence="3" id="KW-1185">Reference proteome</keyword>
<dbReference type="eggNOG" id="ENOG502S8X6">
    <property type="taxonomic scope" value="Eukaryota"/>
</dbReference>
<dbReference type="OrthoDB" id="4174368at2759"/>
<dbReference type="AlphaFoldDB" id="C5FCT1"/>
<evidence type="ECO:0000313" key="3">
    <source>
        <dbReference type="Proteomes" id="UP000002035"/>
    </source>
</evidence>
<feature type="region of interest" description="Disordered" evidence="1">
    <location>
        <begin position="1"/>
        <end position="28"/>
    </location>
</feature>
<dbReference type="GeneID" id="9225621"/>
<dbReference type="HOGENOM" id="CLU_660885_0_0_1"/>
<name>C5FCT1_ARTOC</name>
<dbReference type="EMBL" id="DS995701">
    <property type="protein sequence ID" value="EEQ27615.1"/>
    <property type="molecule type" value="Genomic_DNA"/>
</dbReference>
<evidence type="ECO:0000313" key="2">
    <source>
        <dbReference type="EMBL" id="EEQ27615.1"/>
    </source>
</evidence>